<evidence type="ECO:0000313" key="1">
    <source>
        <dbReference type="EMBL" id="RAW18112.1"/>
    </source>
</evidence>
<reference evidence="1 2" key="1">
    <citation type="submission" date="2018-06" db="EMBL/GenBank/DDBJ databases">
        <title>Phytoactinopolyspora halophila sp. nov., a novel halophilic actinomycete isolated from a saline soil in China.</title>
        <authorList>
            <person name="Tang S.-K."/>
        </authorList>
    </citation>
    <scope>NUCLEOTIDE SEQUENCE [LARGE SCALE GENOMIC DNA]</scope>
    <source>
        <strain evidence="1 2">YIM 96934</strain>
    </source>
</reference>
<proteinExistence type="predicted"/>
<protein>
    <submittedName>
        <fullName evidence="1">Uncharacterized protein</fullName>
    </submittedName>
</protein>
<dbReference type="EMBL" id="QMIG01000002">
    <property type="protein sequence ID" value="RAW18112.1"/>
    <property type="molecule type" value="Genomic_DNA"/>
</dbReference>
<accession>A0A329R3N3</accession>
<dbReference type="AlphaFoldDB" id="A0A329R3N3"/>
<keyword evidence="2" id="KW-1185">Reference proteome</keyword>
<comment type="caution">
    <text evidence="1">The sequence shown here is derived from an EMBL/GenBank/DDBJ whole genome shotgun (WGS) entry which is preliminary data.</text>
</comment>
<sequence>MLDEQYQIIHRHRATELERAAAHHRALAPVRRRHRRTRIAARRAWWLERGATIFAACSGWAGRLATQFHDRAVTRRAQGS</sequence>
<dbReference type="Proteomes" id="UP000250462">
    <property type="component" value="Unassembled WGS sequence"/>
</dbReference>
<dbReference type="RefSeq" id="WP_112257068.1">
    <property type="nucleotide sequence ID" value="NZ_QMIG01000002.1"/>
</dbReference>
<name>A0A329R3N3_9ACTN</name>
<organism evidence="1 2">
    <name type="scientific">Phytoactinopolyspora halophila</name>
    <dbReference type="NCBI Taxonomy" id="1981511"/>
    <lineage>
        <taxon>Bacteria</taxon>
        <taxon>Bacillati</taxon>
        <taxon>Actinomycetota</taxon>
        <taxon>Actinomycetes</taxon>
        <taxon>Jiangellales</taxon>
        <taxon>Jiangellaceae</taxon>
        <taxon>Phytoactinopolyspora</taxon>
    </lineage>
</organism>
<evidence type="ECO:0000313" key="2">
    <source>
        <dbReference type="Proteomes" id="UP000250462"/>
    </source>
</evidence>
<gene>
    <name evidence="1" type="ORF">DPM12_04615</name>
</gene>